<dbReference type="Proteomes" id="UP000006265">
    <property type="component" value="Unassembled WGS sequence"/>
</dbReference>
<organism evidence="2 3">
    <name type="scientific">Mycolicibacterium hassiacum (strain DSM 44199 / CIP 105218 / JCM 12690 / 3849)</name>
    <name type="common">Mycobacterium hassiacum</name>
    <dbReference type="NCBI Taxonomy" id="1122247"/>
    <lineage>
        <taxon>Bacteria</taxon>
        <taxon>Bacillati</taxon>
        <taxon>Actinomycetota</taxon>
        <taxon>Actinomycetes</taxon>
        <taxon>Mycobacteriales</taxon>
        <taxon>Mycobacteriaceae</taxon>
        <taxon>Mycolicibacterium</taxon>
    </lineage>
</organism>
<reference evidence="2 3" key="1">
    <citation type="journal article" date="2012" name="J. Bacteriol.">
        <title>Genome sequence of Mycobacterium hassiacum DSM 44199, a rare source of heat-stable mycobacterial proteins.</title>
        <authorList>
            <person name="Tiago I."/>
            <person name="Maranha A."/>
            <person name="Mendes V."/>
            <person name="Alarico S."/>
            <person name="Moynihan P.J."/>
            <person name="Clarke A.J."/>
            <person name="Macedo-Ribeiro S."/>
            <person name="Pereira P.J."/>
            <person name="Empadinhas N."/>
        </authorList>
    </citation>
    <scope>NUCLEOTIDE SEQUENCE [LARGE SCALE GENOMIC DNA]</scope>
    <source>
        <strain evidence="3">DSM 44199 / CIP 105218 / JCM 12690 / 3849</strain>
    </source>
</reference>
<feature type="compositionally biased region" description="Low complexity" evidence="1">
    <location>
        <begin position="24"/>
        <end position="34"/>
    </location>
</feature>
<proteinExistence type="predicted"/>
<evidence type="ECO:0000313" key="2">
    <source>
        <dbReference type="EMBL" id="EKF24563.1"/>
    </source>
</evidence>
<dbReference type="EMBL" id="AMRA01000037">
    <property type="protein sequence ID" value="EKF24563.1"/>
    <property type="molecule type" value="Genomic_DNA"/>
</dbReference>
<feature type="non-terminal residue" evidence="2">
    <location>
        <position position="74"/>
    </location>
</feature>
<dbReference type="AlphaFoldDB" id="K5B8Z6"/>
<feature type="compositionally biased region" description="Basic residues" evidence="1">
    <location>
        <begin position="1"/>
        <end position="19"/>
    </location>
</feature>
<accession>K5B8Z6</accession>
<keyword evidence="3" id="KW-1185">Reference proteome</keyword>
<sequence>MCRSKPALHPKPSPHRAPRPLRAPHPGAARPRGAQVSAAPVLPRAAAMFAESALRRVFEVIDRRRPVAQLQPLL</sequence>
<protein>
    <submittedName>
        <fullName evidence="2">Uncharacterized protein</fullName>
    </submittedName>
</protein>
<gene>
    <name evidence="2" type="ORF">C731_1342</name>
</gene>
<evidence type="ECO:0000313" key="3">
    <source>
        <dbReference type="Proteomes" id="UP000006265"/>
    </source>
</evidence>
<name>K5B8Z6_MYCHD</name>
<dbReference type="STRING" id="1122247.GCA_000379865_04525"/>
<evidence type="ECO:0000256" key="1">
    <source>
        <dbReference type="SAM" id="MobiDB-lite"/>
    </source>
</evidence>
<comment type="caution">
    <text evidence="2">The sequence shown here is derived from an EMBL/GenBank/DDBJ whole genome shotgun (WGS) entry which is preliminary data.</text>
</comment>
<feature type="region of interest" description="Disordered" evidence="1">
    <location>
        <begin position="1"/>
        <end position="37"/>
    </location>
</feature>